<keyword evidence="2" id="KW-1133">Transmembrane helix</keyword>
<keyword evidence="2" id="KW-0812">Transmembrane</keyword>
<evidence type="ECO:0000256" key="1">
    <source>
        <dbReference type="SAM" id="MobiDB-lite"/>
    </source>
</evidence>
<keyword evidence="5" id="KW-1185">Reference proteome</keyword>
<feature type="signal peptide" evidence="3">
    <location>
        <begin position="1"/>
        <end position="21"/>
    </location>
</feature>
<reference evidence="4" key="1">
    <citation type="submission" date="2023-03" db="EMBL/GenBank/DDBJ databases">
        <title>Massive genome expansion in bonnet fungi (Mycena s.s.) driven by repeated elements and novel gene families across ecological guilds.</title>
        <authorList>
            <consortium name="Lawrence Berkeley National Laboratory"/>
            <person name="Harder C.B."/>
            <person name="Miyauchi S."/>
            <person name="Viragh M."/>
            <person name="Kuo A."/>
            <person name="Thoen E."/>
            <person name="Andreopoulos B."/>
            <person name="Lu D."/>
            <person name="Skrede I."/>
            <person name="Drula E."/>
            <person name="Henrissat B."/>
            <person name="Morin E."/>
            <person name="Kohler A."/>
            <person name="Barry K."/>
            <person name="LaButti K."/>
            <person name="Morin E."/>
            <person name="Salamov A."/>
            <person name="Lipzen A."/>
            <person name="Mereny Z."/>
            <person name="Hegedus B."/>
            <person name="Baldrian P."/>
            <person name="Stursova M."/>
            <person name="Weitz H."/>
            <person name="Taylor A."/>
            <person name="Grigoriev I.V."/>
            <person name="Nagy L.G."/>
            <person name="Martin F."/>
            <person name="Kauserud H."/>
        </authorList>
    </citation>
    <scope>NUCLEOTIDE SEQUENCE</scope>
    <source>
        <strain evidence="4">CBHHK067</strain>
    </source>
</reference>
<protein>
    <submittedName>
        <fullName evidence="4">Uncharacterized protein</fullName>
    </submittedName>
</protein>
<comment type="caution">
    <text evidence="4">The sequence shown here is derived from an EMBL/GenBank/DDBJ whole genome shotgun (WGS) entry which is preliminary data.</text>
</comment>
<organism evidence="4 5">
    <name type="scientific">Mycena rosella</name>
    <name type="common">Pink bonnet</name>
    <name type="synonym">Agaricus rosellus</name>
    <dbReference type="NCBI Taxonomy" id="1033263"/>
    <lineage>
        <taxon>Eukaryota</taxon>
        <taxon>Fungi</taxon>
        <taxon>Dikarya</taxon>
        <taxon>Basidiomycota</taxon>
        <taxon>Agaricomycotina</taxon>
        <taxon>Agaricomycetes</taxon>
        <taxon>Agaricomycetidae</taxon>
        <taxon>Agaricales</taxon>
        <taxon>Marasmiineae</taxon>
        <taxon>Mycenaceae</taxon>
        <taxon>Mycena</taxon>
    </lineage>
</organism>
<evidence type="ECO:0000256" key="3">
    <source>
        <dbReference type="SAM" id="SignalP"/>
    </source>
</evidence>
<feature type="chain" id="PRO_5042214259" evidence="3">
    <location>
        <begin position="22"/>
        <end position="226"/>
    </location>
</feature>
<evidence type="ECO:0000256" key="2">
    <source>
        <dbReference type="SAM" id="Phobius"/>
    </source>
</evidence>
<gene>
    <name evidence="4" type="ORF">B0H17DRAFT_584836</name>
</gene>
<feature type="transmembrane region" description="Helical" evidence="2">
    <location>
        <begin position="63"/>
        <end position="84"/>
    </location>
</feature>
<evidence type="ECO:0000313" key="5">
    <source>
        <dbReference type="Proteomes" id="UP001221757"/>
    </source>
</evidence>
<sequence>MVTVPFILVVGFIVLNTPARSQRLHNSDSLIRARESIHSVRDETLNNVVRRAPPASVINTVTIGASVAIGASALLLAMVFAVLWKRLHRKPQPNVELGRSRRPIHLRVETDFPAEMKPAYLDSPRPRRASVVAREPLSPLMASLQPGFVPRPIPANVPTSVAESDVASSMQFNPHQSPVPEDLADVLNELSRHYILTDPASPGPRHAHQYSESLTGRSRVFQPYSP</sequence>
<dbReference type="Proteomes" id="UP001221757">
    <property type="component" value="Unassembled WGS sequence"/>
</dbReference>
<keyword evidence="3" id="KW-0732">Signal</keyword>
<feature type="region of interest" description="Disordered" evidence="1">
    <location>
        <begin position="196"/>
        <end position="226"/>
    </location>
</feature>
<evidence type="ECO:0000313" key="4">
    <source>
        <dbReference type="EMBL" id="KAJ7690690.1"/>
    </source>
</evidence>
<accession>A0AAD7DIY6</accession>
<name>A0AAD7DIY6_MYCRO</name>
<keyword evidence="2" id="KW-0472">Membrane</keyword>
<dbReference type="EMBL" id="JARKIE010000063">
    <property type="protein sequence ID" value="KAJ7690690.1"/>
    <property type="molecule type" value="Genomic_DNA"/>
</dbReference>
<proteinExistence type="predicted"/>
<dbReference type="AlphaFoldDB" id="A0AAD7DIY6"/>